<organism evidence="2 3">
    <name type="scientific">Datura stramonium</name>
    <name type="common">Jimsonweed</name>
    <name type="synonym">Common thornapple</name>
    <dbReference type="NCBI Taxonomy" id="4076"/>
    <lineage>
        <taxon>Eukaryota</taxon>
        <taxon>Viridiplantae</taxon>
        <taxon>Streptophyta</taxon>
        <taxon>Embryophyta</taxon>
        <taxon>Tracheophyta</taxon>
        <taxon>Spermatophyta</taxon>
        <taxon>Magnoliopsida</taxon>
        <taxon>eudicotyledons</taxon>
        <taxon>Gunneridae</taxon>
        <taxon>Pentapetalae</taxon>
        <taxon>asterids</taxon>
        <taxon>lamiids</taxon>
        <taxon>Solanales</taxon>
        <taxon>Solanaceae</taxon>
        <taxon>Solanoideae</taxon>
        <taxon>Datureae</taxon>
        <taxon>Datura</taxon>
    </lineage>
</organism>
<proteinExistence type="predicted"/>
<accession>A0ABS8T1B1</accession>
<feature type="compositionally biased region" description="Pro residues" evidence="1">
    <location>
        <begin position="91"/>
        <end position="102"/>
    </location>
</feature>
<dbReference type="EMBL" id="JACEIK010000994">
    <property type="protein sequence ID" value="MCD7464776.1"/>
    <property type="molecule type" value="Genomic_DNA"/>
</dbReference>
<keyword evidence="3" id="KW-1185">Reference proteome</keyword>
<evidence type="ECO:0000313" key="2">
    <source>
        <dbReference type="EMBL" id="MCD7464776.1"/>
    </source>
</evidence>
<gene>
    <name evidence="2" type="ORF">HAX54_053405</name>
</gene>
<sequence length="111" mass="11666">MTEEGIRFEKDMACEGSFLFSQRVGLLRSAGPGDCMVLKFLISELCNMMAPSGACGSRSSEGAGGRGFNLTDLFGNSSSGNFEADLNQPAPDSPNPGEPTAPPIAESYRPL</sequence>
<dbReference type="Proteomes" id="UP000823775">
    <property type="component" value="Unassembled WGS sequence"/>
</dbReference>
<comment type="caution">
    <text evidence="2">The sequence shown here is derived from an EMBL/GenBank/DDBJ whole genome shotgun (WGS) entry which is preliminary data.</text>
</comment>
<reference evidence="2 3" key="1">
    <citation type="journal article" date="2021" name="BMC Genomics">
        <title>Datura genome reveals duplications of psychoactive alkaloid biosynthetic genes and high mutation rate following tissue culture.</title>
        <authorList>
            <person name="Rajewski A."/>
            <person name="Carter-House D."/>
            <person name="Stajich J."/>
            <person name="Litt A."/>
        </authorList>
    </citation>
    <scope>NUCLEOTIDE SEQUENCE [LARGE SCALE GENOMIC DNA]</scope>
    <source>
        <strain evidence="2">AR-01</strain>
    </source>
</reference>
<evidence type="ECO:0000256" key="1">
    <source>
        <dbReference type="SAM" id="MobiDB-lite"/>
    </source>
</evidence>
<feature type="region of interest" description="Disordered" evidence="1">
    <location>
        <begin position="54"/>
        <end position="111"/>
    </location>
</feature>
<name>A0ABS8T1B1_DATST</name>
<evidence type="ECO:0000313" key="3">
    <source>
        <dbReference type="Proteomes" id="UP000823775"/>
    </source>
</evidence>
<protein>
    <submittedName>
        <fullName evidence="2">Uncharacterized protein</fullName>
    </submittedName>
</protein>